<dbReference type="InterPro" id="IPR000917">
    <property type="entry name" value="Sulfatase_N"/>
</dbReference>
<gene>
    <name evidence="7" type="ordered locus">Caka_0483</name>
</gene>
<evidence type="ECO:0000256" key="1">
    <source>
        <dbReference type="ARBA" id="ARBA00008779"/>
    </source>
</evidence>
<evidence type="ECO:0000313" key="8">
    <source>
        <dbReference type="Proteomes" id="UP000000925"/>
    </source>
</evidence>
<dbReference type="InterPro" id="IPR008964">
    <property type="entry name" value="Invasin/intimin_cell_adhesion"/>
</dbReference>
<dbReference type="InterPro" id="IPR003343">
    <property type="entry name" value="Big_2"/>
</dbReference>
<dbReference type="eggNOG" id="COG5492">
    <property type="taxonomic scope" value="Bacteria"/>
</dbReference>
<dbReference type="eggNOG" id="COG3119">
    <property type="taxonomic scope" value="Bacteria"/>
</dbReference>
<evidence type="ECO:0000256" key="4">
    <source>
        <dbReference type="SAM" id="SignalP"/>
    </source>
</evidence>
<dbReference type="EMBL" id="CP001998">
    <property type="protein sequence ID" value="ADE53508.1"/>
    <property type="molecule type" value="Genomic_DNA"/>
</dbReference>
<dbReference type="InterPro" id="IPR017850">
    <property type="entry name" value="Alkaline_phosphatase_core_sf"/>
</dbReference>
<dbReference type="Pfam" id="PF00884">
    <property type="entry name" value="Sulfatase"/>
    <property type="match status" value="1"/>
</dbReference>
<dbReference type="PANTHER" id="PTHR42693:SF53">
    <property type="entry name" value="ENDO-4-O-SULFATASE"/>
    <property type="match status" value="1"/>
</dbReference>
<feature type="region of interest" description="Disordered" evidence="3">
    <location>
        <begin position="225"/>
        <end position="251"/>
    </location>
</feature>
<dbReference type="Pfam" id="PF02368">
    <property type="entry name" value="Big_2"/>
    <property type="match status" value="1"/>
</dbReference>
<dbReference type="SUPFAM" id="SSF49373">
    <property type="entry name" value="Invasin/intimin cell-adhesion fragments"/>
    <property type="match status" value="1"/>
</dbReference>
<evidence type="ECO:0000259" key="6">
    <source>
        <dbReference type="Pfam" id="PF02368"/>
    </source>
</evidence>
<sequence>MKSLLIPFFILFALTAQGAPKMNVVFILIDDLSHYGVSAYGAEKIGSVFGEFEDVPFETPRIDSLADEGLRCDYAYAYPLCEPTRIALMSGMNNIRNYHKPKAQHASDITFGDLFQRAGYKTCLVGKWKQTRGTQAISGKDYIFEFGWDEFLAFDLVTEGHRMLHPVVVENGQSVNTKGVDPETGRRFYGPDMFNRYALDFIERHQDEPFFLYYSMVLVHDEHTPTPDTQPASVFDTYDNDQRRRPNAMKGDQPRYFPDMLAYTDKMVGQVLDQLEALNLEDKTLVVVMGDNGTKEIFTHILPDGTVFKGDKGSNKEGGLHVPLLLRAPGKIPAGSTYEGLVDVTDILPTLCDSVGIEPPNKHALDGLSFWPQATGRTGEEHRNHIYTWYNGNHASSNPDNQLEYVFTKEFKRYAPSKLYPEGRFFDLRTDLFEEQGTEKRKVPKRWNKWQFSGLELNQLDREQRQAYDELGEVLQQNAYVPVSGLSVKRVEASLRPGMTEALHCRVSPSNATRQGLVWISSDPSVATVDKFGVVTAHKRGQVSITAYSWDDAIPLANPSSPEYLTEGIQSSTSIRVQ</sequence>
<dbReference type="SUPFAM" id="SSF53649">
    <property type="entry name" value="Alkaline phosphatase-like"/>
    <property type="match status" value="1"/>
</dbReference>
<keyword evidence="2" id="KW-0378">Hydrolase</keyword>
<comment type="similarity">
    <text evidence="1">Belongs to the sulfatase family.</text>
</comment>
<name>D5EN73_CORAD</name>
<dbReference type="Proteomes" id="UP000000925">
    <property type="component" value="Chromosome"/>
</dbReference>
<dbReference type="OrthoDB" id="9803751at2"/>
<keyword evidence="4" id="KW-0732">Signal</keyword>
<reference evidence="7 8" key="1">
    <citation type="journal article" date="2010" name="Stand. Genomic Sci.">
        <title>Complete genome sequence of Coraliomargarita akajimensis type strain (04OKA010-24).</title>
        <authorList>
            <person name="Mavromatis K."/>
            <person name="Abt B."/>
            <person name="Brambilla E."/>
            <person name="Lapidus A."/>
            <person name="Copeland A."/>
            <person name="Deshpande S."/>
            <person name="Nolan M."/>
            <person name="Lucas S."/>
            <person name="Tice H."/>
            <person name="Cheng J.F."/>
            <person name="Han C."/>
            <person name="Detter J.C."/>
            <person name="Woyke T."/>
            <person name="Goodwin L."/>
            <person name="Pitluck S."/>
            <person name="Held B."/>
            <person name="Brettin T."/>
            <person name="Tapia R."/>
            <person name="Ivanova N."/>
            <person name="Mikhailova N."/>
            <person name="Pati A."/>
            <person name="Liolios K."/>
            <person name="Chen A."/>
            <person name="Palaniappan K."/>
            <person name="Land M."/>
            <person name="Hauser L."/>
            <person name="Chang Y.J."/>
            <person name="Jeffries C.D."/>
            <person name="Rohde M."/>
            <person name="Goker M."/>
            <person name="Bristow J."/>
            <person name="Eisen J.A."/>
            <person name="Markowitz V."/>
            <person name="Hugenholtz P."/>
            <person name="Klenk H.P."/>
            <person name="Kyrpides N.C."/>
        </authorList>
    </citation>
    <scope>NUCLEOTIDE SEQUENCE [LARGE SCALE GENOMIC DNA]</scope>
    <source>
        <strain evidence="8">DSM 45221 / IAM 15411 / JCM 23193 / KCTC 12865</strain>
    </source>
</reference>
<dbReference type="PANTHER" id="PTHR42693">
    <property type="entry name" value="ARYLSULFATASE FAMILY MEMBER"/>
    <property type="match status" value="1"/>
</dbReference>
<dbReference type="HOGENOM" id="CLU_006332_10_4_0"/>
<protein>
    <submittedName>
        <fullName evidence="7">Sulfatase</fullName>
    </submittedName>
</protein>
<evidence type="ECO:0000313" key="7">
    <source>
        <dbReference type="EMBL" id="ADE53508.1"/>
    </source>
</evidence>
<feature type="domain" description="Sulfatase N-terminal" evidence="5">
    <location>
        <begin position="23"/>
        <end position="357"/>
    </location>
</feature>
<dbReference type="InterPro" id="IPR050738">
    <property type="entry name" value="Sulfatase"/>
</dbReference>
<dbReference type="STRING" id="583355.Caka_0483"/>
<evidence type="ECO:0000259" key="5">
    <source>
        <dbReference type="Pfam" id="PF00884"/>
    </source>
</evidence>
<proteinExistence type="inferred from homology"/>
<accession>D5EN73</accession>
<dbReference type="AlphaFoldDB" id="D5EN73"/>
<feature type="chain" id="PRO_5003070834" evidence="4">
    <location>
        <begin position="19"/>
        <end position="578"/>
    </location>
</feature>
<evidence type="ECO:0000256" key="2">
    <source>
        <dbReference type="ARBA" id="ARBA00022801"/>
    </source>
</evidence>
<dbReference type="CDD" id="cd16151">
    <property type="entry name" value="sulfatase_like"/>
    <property type="match status" value="1"/>
</dbReference>
<dbReference type="KEGG" id="caa:Caka_0483"/>
<dbReference type="Gene3D" id="2.60.40.1080">
    <property type="match status" value="1"/>
</dbReference>
<dbReference type="Gene3D" id="3.40.720.10">
    <property type="entry name" value="Alkaline Phosphatase, subunit A"/>
    <property type="match status" value="1"/>
</dbReference>
<dbReference type="GO" id="GO:0004065">
    <property type="term" value="F:arylsulfatase activity"/>
    <property type="evidence" value="ECO:0007669"/>
    <property type="project" value="TreeGrafter"/>
</dbReference>
<feature type="domain" description="BIG2" evidence="6">
    <location>
        <begin position="483"/>
        <end position="549"/>
    </location>
</feature>
<dbReference type="RefSeq" id="WP_013042233.1">
    <property type="nucleotide sequence ID" value="NC_014008.1"/>
</dbReference>
<evidence type="ECO:0000256" key="3">
    <source>
        <dbReference type="SAM" id="MobiDB-lite"/>
    </source>
</evidence>
<keyword evidence="8" id="KW-1185">Reference proteome</keyword>
<organism evidence="7 8">
    <name type="scientific">Coraliomargarita akajimensis (strain DSM 45221 / IAM 15411 / JCM 23193 / KCTC 12865 / 04OKA010-24)</name>
    <dbReference type="NCBI Taxonomy" id="583355"/>
    <lineage>
        <taxon>Bacteria</taxon>
        <taxon>Pseudomonadati</taxon>
        <taxon>Verrucomicrobiota</taxon>
        <taxon>Opitutia</taxon>
        <taxon>Puniceicoccales</taxon>
        <taxon>Coraliomargaritaceae</taxon>
        <taxon>Coraliomargarita</taxon>
    </lineage>
</organism>
<feature type="signal peptide" evidence="4">
    <location>
        <begin position="1"/>
        <end position="18"/>
    </location>
</feature>